<dbReference type="EMBL" id="KN832004">
    <property type="protein sequence ID" value="KIN99539.1"/>
    <property type="molecule type" value="Genomic_DNA"/>
</dbReference>
<dbReference type="AlphaFoldDB" id="A0A0C3NEM7"/>
<dbReference type="STRING" id="870435.A0A0C3NEM7"/>
<gene>
    <name evidence="1" type="ORF">M404DRAFT_30404</name>
</gene>
<organism evidence="1 2">
    <name type="scientific">Pisolithus tinctorius Marx 270</name>
    <dbReference type="NCBI Taxonomy" id="870435"/>
    <lineage>
        <taxon>Eukaryota</taxon>
        <taxon>Fungi</taxon>
        <taxon>Dikarya</taxon>
        <taxon>Basidiomycota</taxon>
        <taxon>Agaricomycotina</taxon>
        <taxon>Agaricomycetes</taxon>
        <taxon>Agaricomycetidae</taxon>
        <taxon>Boletales</taxon>
        <taxon>Sclerodermatineae</taxon>
        <taxon>Pisolithaceae</taxon>
        <taxon>Pisolithus</taxon>
    </lineage>
</organism>
<dbReference type="Proteomes" id="UP000054217">
    <property type="component" value="Unassembled WGS sequence"/>
</dbReference>
<evidence type="ECO:0000313" key="2">
    <source>
        <dbReference type="Proteomes" id="UP000054217"/>
    </source>
</evidence>
<protein>
    <submittedName>
        <fullName evidence="1">Uncharacterized protein</fullName>
    </submittedName>
</protein>
<dbReference type="InParanoid" id="A0A0C3NEM7"/>
<dbReference type="OrthoDB" id="3270319at2759"/>
<accession>A0A0C3NEM7</accession>
<reference evidence="2" key="2">
    <citation type="submission" date="2015-01" db="EMBL/GenBank/DDBJ databases">
        <title>Evolutionary Origins and Diversification of the Mycorrhizal Mutualists.</title>
        <authorList>
            <consortium name="DOE Joint Genome Institute"/>
            <consortium name="Mycorrhizal Genomics Consortium"/>
            <person name="Kohler A."/>
            <person name="Kuo A."/>
            <person name="Nagy L.G."/>
            <person name="Floudas D."/>
            <person name="Copeland A."/>
            <person name="Barry K.W."/>
            <person name="Cichocki N."/>
            <person name="Veneault-Fourrey C."/>
            <person name="LaButti K."/>
            <person name="Lindquist E.A."/>
            <person name="Lipzen A."/>
            <person name="Lundell T."/>
            <person name="Morin E."/>
            <person name="Murat C."/>
            <person name="Riley R."/>
            <person name="Ohm R."/>
            <person name="Sun H."/>
            <person name="Tunlid A."/>
            <person name="Henrissat B."/>
            <person name="Grigoriev I.V."/>
            <person name="Hibbett D.S."/>
            <person name="Martin F."/>
        </authorList>
    </citation>
    <scope>NUCLEOTIDE SEQUENCE [LARGE SCALE GENOMIC DNA]</scope>
    <source>
        <strain evidence="2">Marx 270</strain>
    </source>
</reference>
<keyword evidence="2" id="KW-1185">Reference proteome</keyword>
<sequence>MDDDGQTLIASPNGIADDHEYGVDDQVIIYSAFPSSNQALIDIPALYDITAVELDRTMTLKK</sequence>
<evidence type="ECO:0000313" key="1">
    <source>
        <dbReference type="EMBL" id="KIN99539.1"/>
    </source>
</evidence>
<reference evidence="1 2" key="1">
    <citation type="submission" date="2014-04" db="EMBL/GenBank/DDBJ databases">
        <authorList>
            <consortium name="DOE Joint Genome Institute"/>
            <person name="Kuo A."/>
            <person name="Kohler A."/>
            <person name="Costa M.D."/>
            <person name="Nagy L.G."/>
            <person name="Floudas D."/>
            <person name="Copeland A."/>
            <person name="Barry K.W."/>
            <person name="Cichocki N."/>
            <person name="Veneault-Fourrey C."/>
            <person name="LaButti K."/>
            <person name="Lindquist E.A."/>
            <person name="Lipzen A."/>
            <person name="Lundell T."/>
            <person name="Morin E."/>
            <person name="Murat C."/>
            <person name="Sun H."/>
            <person name="Tunlid A."/>
            <person name="Henrissat B."/>
            <person name="Grigoriev I.V."/>
            <person name="Hibbett D.S."/>
            <person name="Martin F."/>
            <person name="Nordberg H.P."/>
            <person name="Cantor M.N."/>
            <person name="Hua S.X."/>
        </authorList>
    </citation>
    <scope>NUCLEOTIDE SEQUENCE [LARGE SCALE GENOMIC DNA]</scope>
    <source>
        <strain evidence="1 2">Marx 270</strain>
    </source>
</reference>
<name>A0A0C3NEM7_PISTI</name>
<dbReference type="HOGENOM" id="CLU_2905129_0_0_1"/>
<proteinExistence type="predicted"/>